<dbReference type="GO" id="GO:0046621">
    <property type="term" value="P:negative regulation of organ growth"/>
    <property type="evidence" value="ECO:0007669"/>
    <property type="project" value="InterPro"/>
</dbReference>
<organism evidence="4 5">
    <name type="scientific">Camellia sinensis</name>
    <name type="common">Tea plant</name>
    <name type="synonym">Thea sinensis</name>
    <dbReference type="NCBI Taxonomy" id="4442"/>
    <lineage>
        <taxon>Eukaryota</taxon>
        <taxon>Viridiplantae</taxon>
        <taxon>Streptophyta</taxon>
        <taxon>Embryophyta</taxon>
        <taxon>Tracheophyta</taxon>
        <taxon>Spermatophyta</taxon>
        <taxon>Magnoliopsida</taxon>
        <taxon>eudicotyledons</taxon>
        <taxon>Gunneridae</taxon>
        <taxon>Pentapetalae</taxon>
        <taxon>asterids</taxon>
        <taxon>Ericales</taxon>
        <taxon>Theaceae</taxon>
        <taxon>Camellia</taxon>
    </lineage>
</organism>
<evidence type="ECO:0000313" key="5">
    <source>
        <dbReference type="Proteomes" id="UP000593564"/>
    </source>
</evidence>
<evidence type="ECO:0000313" key="4">
    <source>
        <dbReference type="EMBL" id="KAF5947649.1"/>
    </source>
</evidence>
<dbReference type="InterPro" id="IPR001841">
    <property type="entry name" value="Znf_RING"/>
</dbReference>
<sequence length="237" mass="26820">MVRNDDHFPDGAIPAEIAVNLNEFLPEFDDLNFEELLNYQECVYQSLQGYGRSNDRRSYTGQSSNSSQFSGHEGQSSTHGSLDLQLALDEALARSLQLEDNFDDFNISQSTSTATGNREVSSRETPVTPVNRNVTQDDIDPDNMTYEQLRSLEESVGSESTGLSKELISRLPNFKYKVGMFSKKKEKQECVICCMMYKNGEKLIALPCAHQYHSKCITSWLKLRKLCPVCQEEVCED</sequence>
<gene>
    <name evidence="4" type="ORF">HYC85_013606</name>
</gene>
<feature type="compositionally biased region" description="Polar residues" evidence="2">
    <location>
        <begin position="59"/>
        <end position="80"/>
    </location>
</feature>
<reference evidence="5" key="1">
    <citation type="journal article" date="2020" name="Nat. Commun.">
        <title>Genome assembly of wild tea tree DASZ reveals pedigree and selection history of tea varieties.</title>
        <authorList>
            <person name="Zhang W."/>
            <person name="Zhang Y."/>
            <person name="Qiu H."/>
            <person name="Guo Y."/>
            <person name="Wan H."/>
            <person name="Zhang X."/>
            <person name="Scossa F."/>
            <person name="Alseekh S."/>
            <person name="Zhang Q."/>
            <person name="Wang P."/>
            <person name="Xu L."/>
            <person name="Schmidt M.H."/>
            <person name="Jia X."/>
            <person name="Li D."/>
            <person name="Zhu A."/>
            <person name="Guo F."/>
            <person name="Chen W."/>
            <person name="Ni D."/>
            <person name="Usadel B."/>
            <person name="Fernie A.R."/>
            <person name="Wen W."/>
        </authorList>
    </citation>
    <scope>NUCLEOTIDE SEQUENCE [LARGE SCALE GENOMIC DNA]</scope>
    <source>
        <strain evidence="5">cv. G240</strain>
    </source>
</reference>
<comment type="caution">
    <text evidence="4">The sequence shown here is derived from an EMBL/GenBank/DDBJ whole genome shotgun (WGS) entry which is preliminary data.</text>
</comment>
<accession>A0A7J7H3V0</accession>
<dbReference type="Proteomes" id="UP000593564">
    <property type="component" value="Unassembled WGS sequence"/>
</dbReference>
<dbReference type="Gene3D" id="3.30.40.10">
    <property type="entry name" value="Zinc/RING finger domain, C3HC4 (zinc finger)"/>
    <property type="match status" value="1"/>
</dbReference>
<dbReference type="InterPro" id="IPR013083">
    <property type="entry name" value="Znf_RING/FYVE/PHD"/>
</dbReference>
<keyword evidence="5" id="KW-1185">Reference proteome</keyword>
<feature type="domain" description="RING-type" evidence="3">
    <location>
        <begin position="190"/>
        <end position="231"/>
    </location>
</feature>
<dbReference type="GO" id="GO:0031624">
    <property type="term" value="F:ubiquitin conjugating enzyme binding"/>
    <property type="evidence" value="ECO:0007669"/>
    <property type="project" value="TreeGrafter"/>
</dbReference>
<feature type="compositionally biased region" description="Polar residues" evidence="2">
    <location>
        <begin position="107"/>
        <end position="136"/>
    </location>
</feature>
<protein>
    <recommendedName>
        <fullName evidence="3">RING-type domain-containing protein</fullName>
    </recommendedName>
</protein>
<dbReference type="EMBL" id="JACBKZ010000006">
    <property type="protein sequence ID" value="KAF5947649.1"/>
    <property type="molecule type" value="Genomic_DNA"/>
</dbReference>
<dbReference type="GO" id="GO:0048437">
    <property type="term" value="P:floral organ development"/>
    <property type="evidence" value="ECO:0007669"/>
    <property type="project" value="TreeGrafter"/>
</dbReference>
<reference evidence="4 5" key="2">
    <citation type="submission" date="2020-07" db="EMBL/GenBank/DDBJ databases">
        <title>Genome assembly of wild tea tree DASZ reveals pedigree and selection history of tea varieties.</title>
        <authorList>
            <person name="Zhang W."/>
        </authorList>
    </citation>
    <scope>NUCLEOTIDE SEQUENCE [LARGE SCALE GENOMIC DNA]</scope>
    <source>
        <strain evidence="5">cv. G240</strain>
        <tissue evidence="4">Leaf</tissue>
    </source>
</reference>
<keyword evidence="1" id="KW-0479">Metal-binding</keyword>
<dbReference type="GO" id="GO:0004842">
    <property type="term" value="F:ubiquitin-protein transferase activity"/>
    <property type="evidence" value="ECO:0007669"/>
    <property type="project" value="InterPro"/>
</dbReference>
<dbReference type="GO" id="GO:0008270">
    <property type="term" value="F:zinc ion binding"/>
    <property type="evidence" value="ECO:0007669"/>
    <property type="project" value="UniProtKB-KW"/>
</dbReference>
<feature type="region of interest" description="Disordered" evidence="2">
    <location>
        <begin position="53"/>
        <end position="81"/>
    </location>
</feature>
<dbReference type="FunFam" id="3.30.40.10:FF:000226">
    <property type="entry name" value="E3 ubiquitin ligase BIG BROTHER"/>
    <property type="match status" value="1"/>
</dbReference>
<evidence type="ECO:0000259" key="3">
    <source>
        <dbReference type="PROSITE" id="PS50089"/>
    </source>
</evidence>
<keyword evidence="1" id="KW-0863">Zinc-finger</keyword>
<dbReference type="GO" id="GO:0016567">
    <property type="term" value="P:protein ubiquitination"/>
    <property type="evidence" value="ECO:0007669"/>
    <property type="project" value="InterPro"/>
</dbReference>
<name>A0A7J7H3V0_CAMSI</name>
<dbReference type="PANTHER" id="PTHR46400:SF14">
    <property type="entry name" value="E3 UBIQUITIN LIGASE BIG BROTHER-LIKE"/>
    <property type="match status" value="1"/>
</dbReference>
<evidence type="ECO:0000256" key="1">
    <source>
        <dbReference type="PROSITE-ProRule" id="PRU00175"/>
    </source>
</evidence>
<dbReference type="PANTHER" id="PTHR46400">
    <property type="entry name" value="RING/U-BOX SUPERFAMILY PROTEIN"/>
    <property type="match status" value="1"/>
</dbReference>
<proteinExistence type="predicted"/>
<evidence type="ECO:0000256" key="2">
    <source>
        <dbReference type="SAM" id="MobiDB-lite"/>
    </source>
</evidence>
<keyword evidence="1" id="KW-0862">Zinc</keyword>
<dbReference type="InterPro" id="IPR033276">
    <property type="entry name" value="BB"/>
</dbReference>
<feature type="region of interest" description="Disordered" evidence="2">
    <location>
        <begin position="107"/>
        <end position="141"/>
    </location>
</feature>
<dbReference type="AlphaFoldDB" id="A0A7J7H3V0"/>
<dbReference type="SUPFAM" id="SSF57850">
    <property type="entry name" value="RING/U-box"/>
    <property type="match status" value="1"/>
</dbReference>
<dbReference type="Pfam" id="PF13639">
    <property type="entry name" value="zf-RING_2"/>
    <property type="match status" value="1"/>
</dbReference>
<dbReference type="SMART" id="SM00184">
    <property type="entry name" value="RING"/>
    <property type="match status" value="1"/>
</dbReference>
<dbReference type="PROSITE" id="PS50089">
    <property type="entry name" value="ZF_RING_2"/>
    <property type="match status" value="1"/>
</dbReference>